<gene>
    <name evidence="6" type="primary">orf2</name>
</gene>
<sequence>MSSGKNPYSAEHYKSPHIYKKKSVLKLKPLDKEKPRTYLFASEHGGLQAVVNHCNNINQIVARNWLKLSKLLSYMGLEKDISESLSKNKVPFNRFFEDISNSKRKGDGGAKTTNKNENFDKIFKKLELIVNKINQIEKKIPTDVVTTPIVKELVEDFDKRLTEVRNDIKQVIG</sequence>
<evidence type="ECO:0000256" key="5">
    <source>
        <dbReference type="ARBA" id="ARBA00030748"/>
    </source>
</evidence>
<comment type="function">
    <text evidence="1">This protein is involved in virus transmission.</text>
</comment>
<accession>A0AA95Z303</accession>
<evidence type="ECO:0000256" key="2">
    <source>
        <dbReference type="ARBA" id="ARBA00007612"/>
    </source>
</evidence>
<dbReference type="InterPro" id="IPR004917">
    <property type="entry name" value="Caulimo_AT"/>
</dbReference>
<dbReference type="EMBL" id="OR208179">
    <property type="protein sequence ID" value="WNH14476.1"/>
    <property type="molecule type" value="Genomic_DNA"/>
</dbReference>
<proteinExistence type="inferred from homology"/>
<comment type="similarity">
    <text evidence="2">Belongs to the caulimoviridae ORF II family.</text>
</comment>
<protein>
    <recommendedName>
        <fullName evidence="3">Aphid transmission protein</fullName>
    </recommendedName>
    <alternativeName>
        <fullName evidence="5">Atf</fullName>
    </alternativeName>
    <alternativeName>
        <fullName evidence="4">Protein 2</fullName>
    </alternativeName>
</protein>
<evidence type="ECO:0000256" key="4">
    <source>
        <dbReference type="ARBA" id="ARBA00030552"/>
    </source>
</evidence>
<evidence type="ECO:0000313" key="6">
    <source>
        <dbReference type="EMBL" id="WNH14476.1"/>
    </source>
</evidence>
<reference evidence="6" key="1">
    <citation type="submission" date="2023-06" db="EMBL/GenBank/DDBJ databases">
        <title>Identification of viral pathogens in a Physostegia virginiana plant by high-throughput sequencing.</title>
        <authorList>
            <person name="Dong J."/>
            <person name="Fu S."/>
            <person name="Chen Y."/>
            <person name="Cao M."/>
            <person name="Zhou X."/>
            <person name="Wu J."/>
        </authorList>
    </citation>
    <scope>NUCLEOTIDE SEQUENCE</scope>
</reference>
<evidence type="ECO:0000256" key="3">
    <source>
        <dbReference type="ARBA" id="ARBA00013349"/>
    </source>
</evidence>
<dbReference type="Pfam" id="PF03233">
    <property type="entry name" value="Cauli_AT"/>
    <property type="match status" value="1"/>
</dbReference>
<evidence type="ECO:0000256" key="1">
    <source>
        <dbReference type="ARBA" id="ARBA00003851"/>
    </source>
</evidence>
<name>A0AA95Z303_9VIRU</name>
<organism evidence="6">
    <name type="scientific">Physostegia virginiana caulimovirus 2</name>
    <dbReference type="NCBI Taxonomy" id="3075964"/>
    <lineage>
        <taxon>Viruses</taxon>
        <taxon>Riboviria</taxon>
        <taxon>Pararnavirae</taxon>
        <taxon>Artverviricota</taxon>
        <taxon>Revtraviricetes</taxon>
        <taxon>Ortervirales</taxon>
        <taxon>Caulimoviridae</taxon>
        <taxon>Caulimovirus</taxon>
    </lineage>
</organism>